<evidence type="ECO:0000313" key="1">
    <source>
        <dbReference type="EMBL" id="POW17953.1"/>
    </source>
</evidence>
<dbReference type="VEuPathDB" id="FungiDB:PSHT_12550"/>
<gene>
    <name evidence="1" type="ORF">PSTT_00177</name>
</gene>
<dbReference type="EMBL" id="PKSL01000001">
    <property type="protein sequence ID" value="POW17953.1"/>
    <property type="molecule type" value="Genomic_DNA"/>
</dbReference>
<sequence length="285" mass="32962">MIPAMMIRMSNHPDYFHDADIRGTTAKAIKRRHSLTQSAIKNSGHFIMRKIESLGGKDGLNLLQRKIWETLLCFHMMPKSRYDSIMEARGDGSPGPVQGWTQLRLAVLSRWLPSFSSEPLAGCITLLSHITSTEGRLVSCQVGPCEAYLALQREKYRPTTLPRRYSMVQDGHAAAGIKYNRREDWDKTVAFRNNHVTKTNIARFALQDIMAEVSNPKNPCRPMVHQLPMFTFLIRYWNQLKSPERRWLQPSDVSWAAQRDHGIRWQPDPSDTEDEELYDLYARYQ</sequence>
<keyword evidence="2" id="KW-1185">Reference proteome</keyword>
<organism evidence="1 2">
    <name type="scientific">Puccinia striiformis</name>
    <dbReference type="NCBI Taxonomy" id="27350"/>
    <lineage>
        <taxon>Eukaryota</taxon>
        <taxon>Fungi</taxon>
        <taxon>Dikarya</taxon>
        <taxon>Basidiomycota</taxon>
        <taxon>Pucciniomycotina</taxon>
        <taxon>Pucciniomycetes</taxon>
        <taxon>Pucciniales</taxon>
        <taxon>Pucciniaceae</taxon>
        <taxon>Puccinia</taxon>
    </lineage>
</organism>
<evidence type="ECO:0000313" key="2">
    <source>
        <dbReference type="Proteomes" id="UP000239156"/>
    </source>
</evidence>
<comment type="caution">
    <text evidence="1">The sequence shown here is derived from an EMBL/GenBank/DDBJ whole genome shotgun (WGS) entry which is preliminary data.</text>
</comment>
<dbReference type="VEuPathDB" id="FungiDB:PSTT_00177"/>
<accession>A0A2S4W848</accession>
<protein>
    <submittedName>
        <fullName evidence="1">Uncharacterized protein</fullName>
    </submittedName>
</protein>
<proteinExistence type="predicted"/>
<name>A0A2S4W848_9BASI</name>
<dbReference type="Proteomes" id="UP000239156">
    <property type="component" value="Unassembled WGS sequence"/>
</dbReference>
<reference evidence="1" key="1">
    <citation type="submission" date="2017-12" db="EMBL/GenBank/DDBJ databases">
        <title>Gene loss provides genomic basis for host adaptation in cereal stripe rust fungi.</title>
        <authorList>
            <person name="Xia C."/>
        </authorList>
    </citation>
    <scope>NUCLEOTIDE SEQUENCE [LARGE SCALE GENOMIC DNA]</scope>
    <source>
        <strain evidence="1">93-210</strain>
    </source>
</reference>
<dbReference type="AlphaFoldDB" id="A0A2S4W848"/>